<organism evidence="3 4">
    <name type="scientific">Acaromyces ingoldii</name>
    <dbReference type="NCBI Taxonomy" id="215250"/>
    <lineage>
        <taxon>Eukaryota</taxon>
        <taxon>Fungi</taxon>
        <taxon>Dikarya</taxon>
        <taxon>Basidiomycota</taxon>
        <taxon>Ustilaginomycotina</taxon>
        <taxon>Exobasidiomycetes</taxon>
        <taxon>Exobasidiales</taxon>
        <taxon>Cryptobasidiaceae</taxon>
        <taxon>Acaromyces</taxon>
    </lineage>
</organism>
<dbReference type="Proteomes" id="UP000245768">
    <property type="component" value="Unassembled WGS sequence"/>
</dbReference>
<feature type="signal peptide" evidence="2">
    <location>
        <begin position="1"/>
        <end position="23"/>
    </location>
</feature>
<reference evidence="3 4" key="1">
    <citation type="journal article" date="2018" name="Mol. Biol. Evol.">
        <title>Broad Genomic Sampling Reveals a Smut Pathogenic Ancestry of the Fungal Clade Ustilaginomycotina.</title>
        <authorList>
            <person name="Kijpornyongpan T."/>
            <person name="Mondo S.J."/>
            <person name="Barry K."/>
            <person name="Sandor L."/>
            <person name="Lee J."/>
            <person name="Lipzen A."/>
            <person name="Pangilinan J."/>
            <person name="LaButti K."/>
            <person name="Hainaut M."/>
            <person name="Henrissat B."/>
            <person name="Grigoriev I.V."/>
            <person name="Spatafora J.W."/>
            <person name="Aime M.C."/>
        </authorList>
    </citation>
    <scope>NUCLEOTIDE SEQUENCE [LARGE SCALE GENOMIC DNA]</scope>
    <source>
        <strain evidence="3 4">MCA 4198</strain>
    </source>
</reference>
<gene>
    <name evidence="3" type="ORF">FA10DRAFT_295466</name>
</gene>
<proteinExistence type="predicted"/>
<evidence type="ECO:0000313" key="3">
    <source>
        <dbReference type="EMBL" id="PWN89651.1"/>
    </source>
</evidence>
<dbReference type="GeneID" id="37046386"/>
<feature type="region of interest" description="Disordered" evidence="1">
    <location>
        <begin position="357"/>
        <end position="400"/>
    </location>
</feature>
<keyword evidence="2" id="KW-0732">Signal</keyword>
<name>A0A316YKB8_9BASI</name>
<dbReference type="EMBL" id="KZ819637">
    <property type="protein sequence ID" value="PWN89651.1"/>
    <property type="molecule type" value="Genomic_DNA"/>
</dbReference>
<evidence type="ECO:0000256" key="2">
    <source>
        <dbReference type="SAM" id="SignalP"/>
    </source>
</evidence>
<accession>A0A316YKB8</accession>
<protein>
    <submittedName>
        <fullName evidence="3">Uncharacterized protein</fullName>
    </submittedName>
</protein>
<dbReference type="AlphaFoldDB" id="A0A316YKB8"/>
<sequence length="400" mass="45824">MKFALLATTLLALLLTSTCIASALQSNHEGDGGYSNVLVKRFSSESSSENSPPTPPHLRLRRGNPDALVQRFREEQEREKRKQAAAGPSSSKCPSMSDAVDETALGVRKKQRRQQRCTEIGANEVELKKATFLDILRAREPFYQKPKNELTAEEETELASAYTSQALINLAPKIFNKISLTPFQKDMLKSDGRFKEYQELRKARFRQTKIQTAMDREKRRRRFEKRGLFNAPLSYRALEPEDLKELWQRLKKLVKNIEAIKKGDNGKKWQLVKLWTQEDSEWWKGYIEFRQKAEAAVPRIERLVDAINTFFADGEGKNKMPATLENAMISGGFRPPEAYQEALLARQEAFDFVMDASHSSHNGEEEEKKEKKKGRKLAYDHMAQDESVPFRVGKHVSAGR</sequence>
<feature type="region of interest" description="Disordered" evidence="1">
    <location>
        <begin position="43"/>
        <end position="112"/>
    </location>
</feature>
<feature type="compositionally biased region" description="Basic and acidic residues" evidence="1">
    <location>
        <begin position="71"/>
        <end position="82"/>
    </location>
</feature>
<evidence type="ECO:0000256" key="1">
    <source>
        <dbReference type="SAM" id="MobiDB-lite"/>
    </source>
</evidence>
<evidence type="ECO:0000313" key="4">
    <source>
        <dbReference type="Proteomes" id="UP000245768"/>
    </source>
</evidence>
<feature type="chain" id="PRO_5016460522" evidence="2">
    <location>
        <begin position="24"/>
        <end position="400"/>
    </location>
</feature>
<dbReference type="InParanoid" id="A0A316YKB8"/>
<dbReference type="RefSeq" id="XP_025376849.1">
    <property type="nucleotide sequence ID" value="XM_025524470.1"/>
</dbReference>
<keyword evidence="4" id="KW-1185">Reference proteome</keyword>